<protein>
    <recommendedName>
        <fullName evidence="3">VPS9 domain-containing protein</fullName>
    </recommendedName>
</protein>
<dbReference type="PROSITE" id="PS50082">
    <property type="entry name" value="WD_REPEATS_2"/>
    <property type="match status" value="1"/>
</dbReference>
<dbReference type="OrthoDB" id="34566at2759"/>
<dbReference type="Proteomes" id="UP000241769">
    <property type="component" value="Unassembled WGS sequence"/>
</dbReference>
<dbReference type="STRING" id="1890364.A0A2P6NJ65"/>
<dbReference type="InterPro" id="IPR036322">
    <property type="entry name" value="WD40_repeat_dom_sf"/>
</dbReference>
<dbReference type="Pfam" id="PF02493">
    <property type="entry name" value="MORN"/>
    <property type="match status" value="2"/>
</dbReference>
<dbReference type="GO" id="GO:0005769">
    <property type="term" value="C:early endosome"/>
    <property type="evidence" value="ECO:0007669"/>
    <property type="project" value="TreeGrafter"/>
</dbReference>
<feature type="domain" description="VPS9" evidence="3">
    <location>
        <begin position="649"/>
        <end position="847"/>
    </location>
</feature>
<dbReference type="Gene3D" id="1.20.1050.80">
    <property type="entry name" value="VPS9 domain"/>
    <property type="match status" value="1"/>
</dbReference>
<dbReference type="InterPro" id="IPR015943">
    <property type="entry name" value="WD40/YVTN_repeat-like_dom_sf"/>
</dbReference>
<gene>
    <name evidence="4" type="ORF">PROFUN_08593</name>
</gene>
<dbReference type="InParanoid" id="A0A2P6NJ65"/>
<keyword evidence="2" id="KW-0853">WD repeat</keyword>
<dbReference type="SUPFAM" id="SSF109993">
    <property type="entry name" value="VPS9 domain"/>
    <property type="match status" value="1"/>
</dbReference>
<dbReference type="EMBL" id="MDYQ01000071">
    <property type="protein sequence ID" value="PRP83996.1"/>
    <property type="molecule type" value="Genomic_DNA"/>
</dbReference>
<dbReference type="GO" id="GO:0097422">
    <property type="term" value="C:tubular endosome"/>
    <property type="evidence" value="ECO:0007669"/>
    <property type="project" value="TreeGrafter"/>
</dbReference>
<dbReference type="GO" id="GO:0030133">
    <property type="term" value="C:transport vesicle"/>
    <property type="evidence" value="ECO:0007669"/>
    <property type="project" value="TreeGrafter"/>
</dbReference>
<dbReference type="Pfam" id="PF02204">
    <property type="entry name" value="VPS9"/>
    <property type="match status" value="1"/>
</dbReference>
<dbReference type="SUPFAM" id="SSF50978">
    <property type="entry name" value="WD40 repeat-like"/>
    <property type="match status" value="1"/>
</dbReference>
<dbReference type="InterPro" id="IPR051248">
    <property type="entry name" value="UPF0507/Ank_repeat_27"/>
</dbReference>
<comment type="caution">
    <text evidence="4">The sequence shown here is derived from an EMBL/GenBank/DDBJ whole genome shotgun (WGS) entry which is preliminary data.</text>
</comment>
<dbReference type="PANTHER" id="PTHR24170:SF1">
    <property type="entry name" value="DOMAIN PROTEIN, PUTATIVE (AFU_ORTHOLOGUE AFUA_1G09870)-RELATED"/>
    <property type="match status" value="1"/>
</dbReference>
<dbReference type="SMART" id="SM00698">
    <property type="entry name" value="MORN"/>
    <property type="match status" value="2"/>
</dbReference>
<keyword evidence="1" id="KW-0677">Repeat</keyword>
<proteinExistence type="predicted"/>
<dbReference type="SMART" id="SM00320">
    <property type="entry name" value="WD40"/>
    <property type="match status" value="3"/>
</dbReference>
<dbReference type="PANTHER" id="PTHR24170">
    <property type="entry name" value="ANKYRIN REPEAT DOMAIN-CONTAINING PROTEIN 27"/>
    <property type="match status" value="1"/>
</dbReference>
<evidence type="ECO:0000256" key="2">
    <source>
        <dbReference type="PROSITE-ProRule" id="PRU00221"/>
    </source>
</evidence>
<dbReference type="InterPro" id="IPR003123">
    <property type="entry name" value="VPS9"/>
</dbReference>
<dbReference type="GO" id="GO:0045022">
    <property type="term" value="P:early endosome to late endosome transport"/>
    <property type="evidence" value="ECO:0007669"/>
    <property type="project" value="TreeGrafter"/>
</dbReference>
<dbReference type="GO" id="GO:0005770">
    <property type="term" value="C:late endosome"/>
    <property type="evidence" value="ECO:0007669"/>
    <property type="project" value="TreeGrafter"/>
</dbReference>
<dbReference type="GO" id="GO:0000149">
    <property type="term" value="F:SNARE binding"/>
    <property type="evidence" value="ECO:0007669"/>
    <property type="project" value="TreeGrafter"/>
</dbReference>
<dbReference type="AlphaFoldDB" id="A0A2P6NJ65"/>
<name>A0A2P6NJ65_9EUKA</name>
<feature type="repeat" description="WD" evidence="2">
    <location>
        <begin position="132"/>
        <end position="152"/>
    </location>
</feature>
<dbReference type="Gene3D" id="2.130.10.10">
    <property type="entry name" value="YVTN repeat-like/Quinoprotein amine dehydrogenase"/>
    <property type="match status" value="2"/>
</dbReference>
<organism evidence="4 5">
    <name type="scientific">Planoprotostelium fungivorum</name>
    <dbReference type="NCBI Taxonomy" id="1890364"/>
    <lineage>
        <taxon>Eukaryota</taxon>
        <taxon>Amoebozoa</taxon>
        <taxon>Evosea</taxon>
        <taxon>Variosea</taxon>
        <taxon>Cavosteliida</taxon>
        <taxon>Cavosteliaceae</taxon>
        <taxon>Planoprotostelium</taxon>
    </lineage>
</organism>
<dbReference type="Gene3D" id="2.20.110.10">
    <property type="entry name" value="Histone H3 K4-specific methyltransferase SET7/9 N-terminal domain"/>
    <property type="match status" value="1"/>
</dbReference>
<evidence type="ECO:0000256" key="1">
    <source>
        <dbReference type="ARBA" id="ARBA00022737"/>
    </source>
</evidence>
<dbReference type="PROSITE" id="PS51205">
    <property type="entry name" value="VPS9"/>
    <property type="match status" value="1"/>
</dbReference>
<dbReference type="InterPro" id="IPR037191">
    <property type="entry name" value="VPS9_dom_sf"/>
</dbReference>
<reference evidence="4 5" key="1">
    <citation type="journal article" date="2018" name="Genome Biol. Evol.">
        <title>Multiple Roots of Fruiting Body Formation in Amoebozoa.</title>
        <authorList>
            <person name="Hillmann F."/>
            <person name="Forbes G."/>
            <person name="Novohradska S."/>
            <person name="Ferling I."/>
            <person name="Riege K."/>
            <person name="Groth M."/>
            <person name="Westermann M."/>
            <person name="Marz M."/>
            <person name="Spaller T."/>
            <person name="Winckler T."/>
            <person name="Schaap P."/>
            <person name="Glockner G."/>
        </authorList>
    </citation>
    <scope>NUCLEOTIDE SEQUENCE [LARGE SCALE GENOMIC DNA]</scope>
    <source>
        <strain evidence="4 5">Jena</strain>
    </source>
</reference>
<keyword evidence="5" id="KW-1185">Reference proteome</keyword>
<dbReference type="InterPro" id="IPR001680">
    <property type="entry name" value="WD40_rpt"/>
</dbReference>
<sequence>MDRNGSSYTIVSQKSRSSVSHLCLVNRDLWCGVGKSLWIWSTNKTQPKKEIAAHDGNITSIIYVEDGSPPSLGRSHTTLDLESQSVKAELIRRGVSDPKVSRHRSLSRSLPKNMSEMVDTTGTMIPRRSVWTSSTDGSIKIWDIEEHNDFRLCRILMQDISPPEAIGCMKFVNGTIWAATKSSIFLYDKEGNFRGKFQVGEEEIPNCIVNTNSKHVWISYGAVLLVYNAHVFPAQGKMIKSHRRLTDHTTKISSMLYVDNIVWSCETSGDIILWSAELFEPVMPNIRKAHASIIRDIIICQQGRDDRSGEVWTCSDDNTVRIWDKQNMLCVRSIRTKTNVLCMAHVKRDVAGESTVWVGSGDHLGYMKEEAPLPTSRRLITYTNGDKYVGEIYAAPHVVARHGRGEFHSVGGDIYVGYWANDQNKDKYYGHWTDDKRQGYGVYVHYDGTCYEGEWKDDRKGGKGRLLLPNGDTLQGEWKGEDVIKATYVKGSTTNVPHCVEGLFRSAWKIPVNFEEYFGGKTLPMRKWSYFTTQQVKLVVTSLKHQYPANTISSRDLSTLLLNDRSCLGSSVAEFCYMFEASYHFTYGESSTLLHHAVDDVHSFLNGMSVMISRCFTNVNEKRCWQMISDVVFSKIYDSLFTLYKATNQSVDTLLTVKTRCLSQVTLEQLGTRPDLIFGRSGSAEPDSFLGNESEAPYLEAVNKLRQLSEFRTVSRKLGILKEASRTILQCISDHCFKEDEREEVCEEEGAPEAGLENSGYFLEDSPVMSRNSEEISIGVHAVGSEDKLPILLYCLIQARIPQLHSELCWMKEFALPQVFTSEAQYRLIELEQAITYLEFLEWNIIDEDGLLVSVSSLEKRISYSLLKSVNRMKNNESPQLLWISEVLLICGSRRSTPDDAYDFVLDREYNSYTRDDLWLDLINSVLEPLGVRLEREEGQVTQTRVHLNKRIPQYVYTKLARLLEEEIMKIKWSKER</sequence>
<evidence type="ECO:0000259" key="3">
    <source>
        <dbReference type="PROSITE" id="PS51205"/>
    </source>
</evidence>
<dbReference type="SUPFAM" id="SSF82185">
    <property type="entry name" value="Histone H3 K4-specific methyltransferase SET7/9 N-terminal domain"/>
    <property type="match status" value="1"/>
</dbReference>
<dbReference type="InterPro" id="IPR003409">
    <property type="entry name" value="MORN"/>
</dbReference>
<evidence type="ECO:0000313" key="5">
    <source>
        <dbReference type="Proteomes" id="UP000241769"/>
    </source>
</evidence>
<dbReference type="GO" id="GO:0005886">
    <property type="term" value="C:plasma membrane"/>
    <property type="evidence" value="ECO:0007669"/>
    <property type="project" value="TreeGrafter"/>
</dbReference>
<evidence type="ECO:0000313" key="4">
    <source>
        <dbReference type="EMBL" id="PRP83996.1"/>
    </source>
</evidence>
<dbReference type="GO" id="GO:0005085">
    <property type="term" value="F:guanyl-nucleotide exchange factor activity"/>
    <property type="evidence" value="ECO:0007669"/>
    <property type="project" value="TreeGrafter"/>
</dbReference>
<accession>A0A2P6NJ65</accession>